<proteinExistence type="predicted"/>
<evidence type="ECO:0000313" key="2">
    <source>
        <dbReference type="Proteomes" id="UP001634394"/>
    </source>
</evidence>
<name>A0ABD3WPD2_SINWO</name>
<gene>
    <name evidence="1" type="ORF">ACJMK2_033750</name>
</gene>
<organism evidence="1 2">
    <name type="scientific">Sinanodonta woodiana</name>
    <name type="common">Chinese pond mussel</name>
    <name type="synonym">Anodonta woodiana</name>
    <dbReference type="NCBI Taxonomy" id="1069815"/>
    <lineage>
        <taxon>Eukaryota</taxon>
        <taxon>Metazoa</taxon>
        <taxon>Spiralia</taxon>
        <taxon>Lophotrochozoa</taxon>
        <taxon>Mollusca</taxon>
        <taxon>Bivalvia</taxon>
        <taxon>Autobranchia</taxon>
        <taxon>Heteroconchia</taxon>
        <taxon>Palaeoheterodonta</taxon>
        <taxon>Unionida</taxon>
        <taxon>Unionoidea</taxon>
        <taxon>Unionidae</taxon>
        <taxon>Unioninae</taxon>
        <taxon>Sinanodonta</taxon>
    </lineage>
</organism>
<comment type="caution">
    <text evidence="1">The sequence shown here is derived from an EMBL/GenBank/DDBJ whole genome shotgun (WGS) entry which is preliminary data.</text>
</comment>
<evidence type="ECO:0000313" key="1">
    <source>
        <dbReference type="EMBL" id="KAL3875839.1"/>
    </source>
</evidence>
<dbReference type="AlphaFoldDB" id="A0ABD3WPD2"/>
<reference evidence="1 2" key="1">
    <citation type="submission" date="2024-11" db="EMBL/GenBank/DDBJ databases">
        <title>Chromosome-level genome assembly of the freshwater bivalve Anodonta woodiana.</title>
        <authorList>
            <person name="Chen X."/>
        </authorList>
    </citation>
    <scope>NUCLEOTIDE SEQUENCE [LARGE SCALE GENOMIC DNA]</scope>
    <source>
        <strain evidence="1">MN2024</strain>
        <tissue evidence="1">Gills</tissue>
    </source>
</reference>
<accession>A0ABD3WPD2</accession>
<sequence length="100" mass="11335">MSSIIKQCYEKDTTTMKARRRERGSIATAKQEGFLGHLTSLAEALLTGSRCTGRWLEMPCPDMIVPREGLCKVTRMTFLFLTSPMKIISDRLMMTLDVCK</sequence>
<dbReference type="EMBL" id="JBJQND010000005">
    <property type="protein sequence ID" value="KAL3875839.1"/>
    <property type="molecule type" value="Genomic_DNA"/>
</dbReference>
<protein>
    <submittedName>
        <fullName evidence="1">Uncharacterized protein</fullName>
    </submittedName>
</protein>
<keyword evidence="2" id="KW-1185">Reference proteome</keyword>
<dbReference type="Proteomes" id="UP001634394">
    <property type="component" value="Unassembled WGS sequence"/>
</dbReference>